<keyword evidence="2" id="KW-0472">Membrane</keyword>
<evidence type="ECO:0000313" key="3">
    <source>
        <dbReference type="EMBL" id="GGH67143.1"/>
    </source>
</evidence>
<organism evidence="3 4">
    <name type="scientific">Rothia aerolata</name>
    <dbReference type="NCBI Taxonomy" id="1812262"/>
    <lineage>
        <taxon>Bacteria</taxon>
        <taxon>Bacillati</taxon>
        <taxon>Actinomycetota</taxon>
        <taxon>Actinomycetes</taxon>
        <taxon>Micrococcales</taxon>
        <taxon>Micrococcaceae</taxon>
        <taxon>Rothia</taxon>
    </lineage>
</organism>
<dbReference type="EMBL" id="BMDC01000005">
    <property type="protein sequence ID" value="GGH67143.1"/>
    <property type="molecule type" value="Genomic_DNA"/>
</dbReference>
<reference evidence="3 4" key="1">
    <citation type="journal article" date="2014" name="Int. J. Syst. Evol. Microbiol.">
        <title>Complete genome sequence of Corynebacterium casei LMG S-19264T (=DSM 44701T), isolated from a smear-ripened cheese.</title>
        <authorList>
            <consortium name="US DOE Joint Genome Institute (JGI-PGF)"/>
            <person name="Walter F."/>
            <person name="Albersmeier A."/>
            <person name="Kalinowski J."/>
            <person name="Ruckert C."/>
        </authorList>
    </citation>
    <scope>NUCLEOTIDE SEQUENCE [LARGE SCALE GENOMIC DNA]</scope>
    <source>
        <strain evidence="3 4">CCM 8669</strain>
    </source>
</reference>
<sequence length="75" mass="8432">MSAPKDSSPEPAPEEPADSKPEVTNPKNLAPVDPNEPREERKDIKAARFETKLRRWALLGFVLAALIYFVWQSLA</sequence>
<name>A0A917MVR1_9MICC</name>
<keyword evidence="2" id="KW-1133">Transmembrane helix</keyword>
<evidence type="ECO:0000256" key="2">
    <source>
        <dbReference type="SAM" id="Phobius"/>
    </source>
</evidence>
<accession>A0A917MVR1</accession>
<proteinExistence type="predicted"/>
<comment type="caution">
    <text evidence="3">The sequence shown here is derived from an EMBL/GenBank/DDBJ whole genome shotgun (WGS) entry which is preliminary data.</text>
</comment>
<gene>
    <name evidence="3" type="ORF">GCM10007359_21970</name>
</gene>
<keyword evidence="4" id="KW-1185">Reference proteome</keyword>
<dbReference type="RefSeq" id="WP_188360421.1">
    <property type="nucleotide sequence ID" value="NZ_BMDC01000005.1"/>
</dbReference>
<keyword evidence="2" id="KW-0812">Transmembrane</keyword>
<protein>
    <submittedName>
        <fullName evidence="3">Uncharacterized protein</fullName>
    </submittedName>
</protein>
<evidence type="ECO:0000313" key="4">
    <source>
        <dbReference type="Proteomes" id="UP000600171"/>
    </source>
</evidence>
<feature type="transmembrane region" description="Helical" evidence="2">
    <location>
        <begin position="56"/>
        <end position="74"/>
    </location>
</feature>
<dbReference type="AlphaFoldDB" id="A0A917MVR1"/>
<dbReference type="Proteomes" id="UP000600171">
    <property type="component" value="Unassembled WGS sequence"/>
</dbReference>
<feature type="region of interest" description="Disordered" evidence="1">
    <location>
        <begin position="1"/>
        <end position="43"/>
    </location>
</feature>
<evidence type="ECO:0000256" key="1">
    <source>
        <dbReference type="SAM" id="MobiDB-lite"/>
    </source>
</evidence>